<feature type="region of interest" description="Disordered" evidence="1">
    <location>
        <begin position="444"/>
        <end position="484"/>
    </location>
</feature>
<name>A0AAV7SB54_PLEWA</name>
<keyword evidence="3" id="KW-1185">Reference proteome</keyword>
<accession>A0AAV7SB54</accession>
<evidence type="ECO:0000256" key="1">
    <source>
        <dbReference type="SAM" id="MobiDB-lite"/>
    </source>
</evidence>
<protein>
    <recommendedName>
        <fullName evidence="4">Endonuclease/exonuclease/phosphatase domain-containing protein</fullName>
    </recommendedName>
</protein>
<dbReference type="InterPro" id="IPR027124">
    <property type="entry name" value="Swc5/CFDP1/2"/>
</dbReference>
<comment type="caution">
    <text evidence="2">The sequence shown here is derived from an EMBL/GenBank/DDBJ whole genome shotgun (WGS) entry which is preliminary data.</text>
</comment>
<dbReference type="InterPro" id="IPR036691">
    <property type="entry name" value="Endo/exonu/phosph_ase_sf"/>
</dbReference>
<sequence>MFLHPRYSSKTDRPKRRTALVTRELGRYYIQIAAFGETRFADKGQLTEVKAGCNFFWSVCSSDEHREAGVGFAIRSNLIIKLATLPKGFNDRPMSLQFPLKEKRHATFINAYAPTMTSPEEIKDKFYEDLESLIASVTKEDRLVILGDFNTRVCVDYQTWEGVIGRNCVGKSNSNGHLLLKTCVAHDLLITNTVFHLHNPKKMSWMHPGSKHRHLGDYVINTCQHEDWFGDNDEDIQKLQDEKCEAFRFLQQDTTSVSKKAAYSSIRIKVQAKLREMQDSWLSRKADEIQKYTDSNNSKHFYNALETIYGQQSSGTSPMFSADRSTLLTDKYASNRRWAEHFNNVLNRPSSINAEAIDHMPQVAINTSLAEPPKESEVKEATKLTSNGKATGSDSIPAAIYKAGGPVLLQKLTKLFQTMWQQEIIHQELKDASIVHLYKRKGNRQSCDNHSKLSPRHCQQNPYPSRPQLPHSTHGRWTPARESV</sequence>
<feature type="compositionally biased region" description="Basic and acidic residues" evidence="1">
    <location>
        <begin position="372"/>
        <end position="382"/>
    </location>
</feature>
<dbReference type="PANTHER" id="PTHR23227">
    <property type="entry name" value="BUCENTAUR RELATED"/>
    <property type="match status" value="1"/>
</dbReference>
<reference evidence="2" key="1">
    <citation type="journal article" date="2022" name="bioRxiv">
        <title>Sequencing and chromosome-scale assembly of the giantPleurodeles waltlgenome.</title>
        <authorList>
            <person name="Brown T."/>
            <person name="Elewa A."/>
            <person name="Iarovenko S."/>
            <person name="Subramanian E."/>
            <person name="Araus A.J."/>
            <person name="Petzold A."/>
            <person name="Susuki M."/>
            <person name="Suzuki K.-i.T."/>
            <person name="Hayashi T."/>
            <person name="Toyoda A."/>
            <person name="Oliveira C."/>
            <person name="Osipova E."/>
            <person name="Leigh N.D."/>
            <person name="Simon A."/>
            <person name="Yun M.H."/>
        </authorList>
    </citation>
    <scope>NUCLEOTIDE SEQUENCE</scope>
    <source>
        <strain evidence="2">20211129_DDA</strain>
        <tissue evidence="2">Liver</tissue>
    </source>
</reference>
<evidence type="ECO:0000313" key="2">
    <source>
        <dbReference type="EMBL" id="KAJ1160520.1"/>
    </source>
</evidence>
<proteinExistence type="predicted"/>
<dbReference type="Gene3D" id="3.60.10.10">
    <property type="entry name" value="Endonuclease/exonuclease/phosphatase"/>
    <property type="match status" value="1"/>
</dbReference>
<feature type="compositionally biased region" description="Polar residues" evidence="1">
    <location>
        <begin position="383"/>
        <end position="393"/>
    </location>
</feature>
<dbReference type="AlphaFoldDB" id="A0AAV7SB54"/>
<dbReference type="PANTHER" id="PTHR23227:SF84">
    <property type="entry name" value="ENDONUCLEASE_EXONUCLEASE_PHOSPHATASE DOMAIN-CONTAINING PROTEIN"/>
    <property type="match status" value="1"/>
</dbReference>
<evidence type="ECO:0000313" key="3">
    <source>
        <dbReference type="Proteomes" id="UP001066276"/>
    </source>
</evidence>
<dbReference type="Proteomes" id="UP001066276">
    <property type="component" value="Chromosome 4_2"/>
</dbReference>
<dbReference type="SUPFAM" id="SSF56219">
    <property type="entry name" value="DNase I-like"/>
    <property type="match status" value="1"/>
</dbReference>
<dbReference type="CDD" id="cd09076">
    <property type="entry name" value="L1-EN"/>
    <property type="match status" value="1"/>
</dbReference>
<gene>
    <name evidence="2" type="ORF">NDU88_001022</name>
</gene>
<evidence type="ECO:0008006" key="4">
    <source>
        <dbReference type="Google" id="ProtNLM"/>
    </source>
</evidence>
<dbReference type="EMBL" id="JANPWB010000008">
    <property type="protein sequence ID" value="KAJ1160520.1"/>
    <property type="molecule type" value="Genomic_DNA"/>
</dbReference>
<feature type="region of interest" description="Disordered" evidence="1">
    <location>
        <begin position="369"/>
        <end position="393"/>
    </location>
</feature>
<organism evidence="2 3">
    <name type="scientific">Pleurodeles waltl</name>
    <name type="common">Iberian ribbed newt</name>
    <dbReference type="NCBI Taxonomy" id="8319"/>
    <lineage>
        <taxon>Eukaryota</taxon>
        <taxon>Metazoa</taxon>
        <taxon>Chordata</taxon>
        <taxon>Craniata</taxon>
        <taxon>Vertebrata</taxon>
        <taxon>Euteleostomi</taxon>
        <taxon>Amphibia</taxon>
        <taxon>Batrachia</taxon>
        <taxon>Caudata</taxon>
        <taxon>Salamandroidea</taxon>
        <taxon>Salamandridae</taxon>
        <taxon>Pleurodelinae</taxon>
        <taxon>Pleurodeles</taxon>
    </lineage>
</organism>